<keyword evidence="3" id="KW-0862">Zinc</keyword>
<organism evidence="7 8">
    <name type="scientific">Lophium mytilinum</name>
    <dbReference type="NCBI Taxonomy" id="390894"/>
    <lineage>
        <taxon>Eukaryota</taxon>
        <taxon>Fungi</taxon>
        <taxon>Dikarya</taxon>
        <taxon>Ascomycota</taxon>
        <taxon>Pezizomycotina</taxon>
        <taxon>Dothideomycetes</taxon>
        <taxon>Pleosporomycetidae</taxon>
        <taxon>Mytilinidiales</taxon>
        <taxon>Mytilinidiaceae</taxon>
        <taxon>Lophium</taxon>
    </lineage>
</organism>
<feature type="compositionally biased region" description="Basic and acidic residues" evidence="5">
    <location>
        <begin position="491"/>
        <end position="500"/>
    </location>
</feature>
<feature type="compositionally biased region" description="Basic and acidic residues" evidence="5">
    <location>
        <begin position="75"/>
        <end position="89"/>
    </location>
</feature>
<evidence type="ECO:0000256" key="2">
    <source>
        <dbReference type="ARBA" id="ARBA00022771"/>
    </source>
</evidence>
<evidence type="ECO:0000256" key="5">
    <source>
        <dbReference type="SAM" id="MobiDB-lite"/>
    </source>
</evidence>
<feature type="compositionally biased region" description="Polar residues" evidence="5">
    <location>
        <begin position="409"/>
        <end position="419"/>
    </location>
</feature>
<evidence type="ECO:0000313" key="8">
    <source>
        <dbReference type="Proteomes" id="UP000799750"/>
    </source>
</evidence>
<evidence type="ECO:0000256" key="3">
    <source>
        <dbReference type="ARBA" id="ARBA00022833"/>
    </source>
</evidence>
<feature type="compositionally biased region" description="Polar residues" evidence="5">
    <location>
        <begin position="37"/>
        <end position="49"/>
    </location>
</feature>
<feature type="region of interest" description="Disordered" evidence="5">
    <location>
        <begin position="351"/>
        <end position="422"/>
    </location>
</feature>
<feature type="compositionally biased region" description="Polar residues" evidence="5">
    <location>
        <begin position="351"/>
        <end position="361"/>
    </location>
</feature>
<dbReference type="Proteomes" id="UP000799750">
    <property type="component" value="Unassembled WGS sequence"/>
</dbReference>
<feature type="region of interest" description="Disordered" evidence="5">
    <location>
        <begin position="1"/>
        <end position="49"/>
    </location>
</feature>
<evidence type="ECO:0000313" key="7">
    <source>
        <dbReference type="EMBL" id="KAF2492300.1"/>
    </source>
</evidence>
<protein>
    <recommendedName>
        <fullName evidence="6">Zinc finger PHD-type domain-containing protein</fullName>
    </recommendedName>
</protein>
<dbReference type="OrthoDB" id="436852at2759"/>
<gene>
    <name evidence="7" type="ORF">BU16DRAFT_109252</name>
</gene>
<feature type="region of interest" description="Disordered" evidence="5">
    <location>
        <begin position="239"/>
        <end position="258"/>
    </location>
</feature>
<keyword evidence="4" id="KW-0175">Coiled coil</keyword>
<dbReference type="EMBL" id="MU004194">
    <property type="protein sequence ID" value="KAF2492300.1"/>
    <property type="molecule type" value="Genomic_DNA"/>
</dbReference>
<dbReference type="AlphaFoldDB" id="A0A6A6QK16"/>
<sequence>MEFRDDIGVDDPFYVPHPHANIPELDTPARNHEDSSEQQSLHQSTASCVFTSHPDSDPICVRDPPELTADFSDNSDDHYVGSDGQRHVDTSIGEDGESKDGVYYIVDSSDPDAPRTNIGILQSDNMGEAGQAMRAYLNQNLPASARRDDKGFHLDIFDIVPVHQLAGCQAKLWRDVPLARGIHAFKPPLEKPPYNESHSKIANVVTDIVQDLSRNYVFVVRPFGYFFAPCDHPLCTRNNTTQASPHNDGTEDDTPPQQKSFLSLEPYVGWETLRCAPDCDFVGDKILVFTRDDDIKIKGFTLRKVMPKGLKFCVGCLEDLWNQRHTVGFIPPTAEEQDALSATSSLHSSFAATTVSSPESRSTSKHTPQRRSYVNNQAQQDQPALSTSTAVPVPPNRSPLSGGEASSKCIPQQRTQVKTDQALLERPPFEPLATLTQPPIYASWNEAGNLYRNGGASSSSEHSSGLKNGLDGMRDPRIYRPSYLPTISNEDQSKPDDRSMGLDGTIDSTDRSQPLFPILPDSQETVGRDAAIQLAPSFVTARQDRPALAPTREVSQLSYSSQFNPVNAFPKPSAFTAVPTVPQYLLPAFVPTNYTSPYPPQPPISNPQSRRALRGGVTRTEIRNAAARIGQMVYDSERDFVQQYHRKSTPARGTTRAPITPPRTTVVLLPPNSISPPVRPNLSPALSCSPSPIANLPIRLRAPAFPPAMKGPSFSSLVEATRKQRYDDITARLQKQRETDRWLAGEKRRVEDAKRKVSAELKKKRAALAAAKEPLTMRDQSPDEQPPVDREAEEIGFWSSEQLEAHLAAKLEETDKAWAKTLAARRMGESDFESFRRTYGKHKLTYCSCGRGDDGQPMVECANPDCEVGVYHVACLHASERKAVEIQEENNSALALQRRQRRREELEDRGEVKEGRRVRESRKWTCRACEMEIAQAKKRELRQKAIEKKQAEQDLWEAREAREEERMRMEEAEVRGMHQIMHVMQPEESVQDGDGFIMDEGF</sequence>
<dbReference type="GO" id="GO:0008270">
    <property type="term" value="F:zinc ion binding"/>
    <property type="evidence" value="ECO:0007669"/>
    <property type="project" value="UniProtKB-KW"/>
</dbReference>
<accession>A0A6A6QK16</accession>
<dbReference type="SUPFAM" id="SSF57903">
    <property type="entry name" value="FYVE/PHD zinc finger"/>
    <property type="match status" value="1"/>
</dbReference>
<evidence type="ECO:0000259" key="6">
    <source>
        <dbReference type="SMART" id="SM00249"/>
    </source>
</evidence>
<feature type="domain" description="Zinc finger PHD-type" evidence="6">
    <location>
        <begin position="846"/>
        <end position="930"/>
    </location>
</feature>
<keyword evidence="2" id="KW-0863">Zinc-finger</keyword>
<proteinExistence type="predicted"/>
<evidence type="ECO:0000256" key="4">
    <source>
        <dbReference type="SAM" id="Coils"/>
    </source>
</evidence>
<dbReference type="InterPro" id="IPR011011">
    <property type="entry name" value="Znf_FYVE_PHD"/>
</dbReference>
<dbReference type="SMART" id="SM00249">
    <property type="entry name" value="PHD"/>
    <property type="match status" value="1"/>
</dbReference>
<keyword evidence="1" id="KW-0479">Metal-binding</keyword>
<keyword evidence="8" id="KW-1185">Reference proteome</keyword>
<feature type="region of interest" description="Disordered" evidence="5">
    <location>
        <begin position="454"/>
        <end position="515"/>
    </location>
</feature>
<feature type="region of interest" description="Disordered" evidence="5">
    <location>
        <begin position="72"/>
        <end position="94"/>
    </location>
</feature>
<dbReference type="Gene3D" id="3.30.40.10">
    <property type="entry name" value="Zinc/RING finger domain, C3HC4 (zinc finger)"/>
    <property type="match status" value="1"/>
</dbReference>
<evidence type="ECO:0000256" key="1">
    <source>
        <dbReference type="ARBA" id="ARBA00022723"/>
    </source>
</evidence>
<feature type="compositionally biased region" description="Polar residues" evidence="5">
    <location>
        <begin position="370"/>
        <end position="390"/>
    </location>
</feature>
<feature type="coiled-coil region" evidence="4">
    <location>
        <begin position="931"/>
        <end position="975"/>
    </location>
</feature>
<dbReference type="InterPro" id="IPR013083">
    <property type="entry name" value="Znf_RING/FYVE/PHD"/>
</dbReference>
<name>A0A6A6QK16_9PEZI</name>
<reference evidence="7" key="1">
    <citation type="journal article" date="2020" name="Stud. Mycol.">
        <title>101 Dothideomycetes genomes: a test case for predicting lifestyles and emergence of pathogens.</title>
        <authorList>
            <person name="Haridas S."/>
            <person name="Albert R."/>
            <person name="Binder M."/>
            <person name="Bloem J."/>
            <person name="Labutti K."/>
            <person name="Salamov A."/>
            <person name="Andreopoulos B."/>
            <person name="Baker S."/>
            <person name="Barry K."/>
            <person name="Bills G."/>
            <person name="Bluhm B."/>
            <person name="Cannon C."/>
            <person name="Castanera R."/>
            <person name="Culley D."/>
            <person name="Daum C."/>
            <person name="Ezra D."/>
            <person name="Gonzalez J."/>
            <person name="Henrissat B."/>
            <person name="Kuo A."/>
            <person name="Liang C."/>
            <person name="Lipzen A."/>
            <person name="Lutzoni F."/>
            <person name="Magnuson J."/>
            <person name="Mondo S."/>
            <person name="Nolan M."/>
            <person name="Ohm R."/>
            <person name="Pangilinan J."/>
            <person name="Park H.-J."/>
            <person name="Ramirez L."/>
            <person name="Alfaro M."/>
            <person name="Sun H."/>
            <person name="Tritt A."/>
            <person name="Yoshinaga Y."/>
            <person name="Zwiers L.-H."/>
            <person name="Turgeon B."/>
            <person name="Goodwin S."/>
            <person name="Spatafora J."/>
            <person name="Crous P."/>
            <person name="Grigoriev I."/>
        </authorList>
    </citation>
    <scope>NUCLEOTIDE SEQUENCE</scope>
    <source>
        <strain evidence="7">CBS 269.34</strain>
    </source>
</reference>
<dbReference type="InterPro" id="IPR001965">
    <property type="entry name" value="Znf_PHD"/>
</dbReference>